<protein>
    <submittedName>
        <fullName evidence="2">Uncharacterized protein</fullName>
    </submittedName>
</protein>
<reference evidence="2 3" key="1">
    <citation type="submission" date="2019-05" db="EMBL/GenBank/DDBJ databases">
        <title>Another draft genome of Portunus trituberculatus and its Hox gene families provides insights of decapod evolution.</title>
        <authorList>
            <person name="Jeong J.-H."/>
            <person name="Song I."/>
            <person name="Kim S."/>
            <person name="Choi T."/>
            <person name="Kim D."/>
            <person name="Ryu S."/>
            <person name="Kim W."/>
        </authorList>
    </citation>
    <scope>NUCLEOTIDE SEQUENCE [LARGE SCALE GENOMIC DNA]</scope>
    <source>
        <tissue evidence="2">Muscle</tissue>
    </source>
</reference>
<dbReference type="Proteomes" id="UP000324222">
    <property type="component" value="Unassembled WGS sequence"/>
</dbReference>
<name>A0A5B7IEN1_PORTR</name>
<gene>
    <name evidence="2" type="ORF">E2C01_074580</name>
</gene>
<evidence type="ECO:0000256" key="1">
    <source>
        <dbReference type="SAM" id="SignalP"/>
    </source>
</evidence>
<dbReference type="EMBL" id="VSRR010052756">
    <property type="protein sequence ID" value="MPC80017.1"/>
    <property type="molecule type" value="Genomic_DNA"/>
</dbReference>
<evidence type="ECO:0000313" key="3">
    <source>
        <dbReference type="Proteomes" id="UP000324222"/>
    </source>
</evidence>
<keyword evidence="3" id="KW-1185">Reference proteome</keyword>
<accession>A0A5B7IEN1</accession>
<proteinExistence type="predicted"/>
<dbReference type="AlphaFoldDB" id="A0A5B7IEN1"/>
<feature type="signal peptide" evidence="1">
    <location>
        <begin position="1"/>
        <end position="30"/>
    </location>
</feature>
<comment type="caution">
    <text evidence="2">The sequence shown here is derived from an EMBL/GenBank/DDBJ whole genome shotgun (WGS) entry which is preliminary data.</text>
</comment>
<evidence type="ECO:0000313" key="2">
    <source>
        <dbReference type="EMBL" id="MPC80017.1"/>
    </source>
</evidence>
<sequence length="65" mass="7440">MSQVIRVVLKWPVHLYLLPHLLVLVPQVRQKPVFFVCIFAPSKEARREARHGATDFEQNAADSGE</sequence>
<keyword evidence="1" id="KW-0732">Signal</keyword>
<feature type="chain" id="PRO_5022959006" evidence="1">
    <location>
        <begin position="31"/>
        <end position="65"/>
    </location>
</feature>
<organism evidence="2 3">
    <name type="scientific">Portunus trituberculatus</name>
    <name type="common">Swimming crab</name>
    <name type="synonym">Neptunus trituberculatus</name>
    <dbReference type="NCBI Taxonomy" id="210409"/>
    <lineage>
        <taxon>Eukaryota</taxon>
        <taxon>Metazoa</taxon>
        <taxon>Ecdysozoa</taxon>
        <taxon>Arthropoda</taxon>
        <taxon>Crustacea</taxon>
        <taxon>Multicrustacea</taxon>
        <taxon>Malacostraca</taxon>
        <taxon>Eumalacostraca</taxon>
        <taxon>Eucarida</taxon>
        <taxon>Decapoda</taxon>
        <taxon>Pleocyemata</taxon>
        <taxon>Brachyura</taxon>
        <taxon>Eubrachyura</taxon>
        <taxon>Portunoidea</taxon>
        <taxon>Portunidae</taxon>
        <taxon>Portuninae</taxon>
        <taxon>Portunus</taxon>
    </lineage>
</organism>